<accession>A0A397XRB6</accession>
<organism evidence="1 2">
    <name type="scientific">Brassica campestris</name>
    <name type="common">Field mustard</name>
    <dbReference type="NCBI Taxonomy" id="3711"/>
    <lineage>
        <taxon>Eukaryota</taxon>
        <taxon>Viridiplantae</taxon>
        <taxon>Streptophyta</taxon>
        <taxon>Embryophyta</taxon>
        <taxon>Tracheophyta</taxon>
        <taxon>Spermatophyta</taxon>
        <taxon>Magnoliopsida</taxon>
        <taxon>eudicotyledons</taxon>
        <taxon>Gunneridae</taxon>
        <taxon>Pentapetalae</taxon>
        <taxon>rosids</taxon>
        <taxon>malvids</taxon>
        <taxon>Brassicales</taxon>
        <taxon>Brassicaceae</taxon>
        <taxon>Brassiceae</taxon>
        <taxon>Brassica</taxon>
    </lineage>
</organism>
<sequence>MAGGAGGSATAKAAASITIWFGGTISIVFLRCEYAEQIWKMAIRRLGYRPVLFHTWDALLAWIDMRVRHCPSTLRNLTVQAILYRLWRERNQRLHNASPTPPQVSFKEIDRQIRNAILARKHRRNFKNLMQIWLTHE</sequence>
<proteinExistence type="predicted"/>
<dbReference type="Proteomes" id="UP000264353">
    <property type="component" value="Chromosome A9"/>
</dbReference>
<dbReference type="AlphaFoldDB" id="A0A397XRB6"/>
<evidence type="ECO:0000313" key="2">
    <source>
        <dbReference type="Proteomes" id="UP000264353"/>
    </source>
</evidence>
<gene>
    <name evidence="1" type="ORF">BRARA_I00589</name>
</gene>
<protein>
    <submittedName>
        <fullName evidence="1">Uncharacterized protein</fullName>
    </submittedName>
</protein>
<name>A0A397XRB6_BRACM</name>
<dbReference type="EMBL" id="CM010636">
    <property type="protein sequence ID" value="RID43745.1"/>
    <property type="molecule type" value="Genomic_DNA"/>
</dbReference>
<reference evidence="1 2" key="1">
    <citation type="submission" date="2018-06" db="EMBL/GenBank/DDBJ databases">
        <title>WGS assembly of Brassica rapa FPsc.</title>
        <authorList>
            <person name="Bowman J."/>
            <person name="Kohchi T."/>
            <person name="Yamato K."/>
            <person name="Jenkins J."/>
            <person name="Shu S."/>
            <person name="Ishizaki K."/>
            <person name="Yamaoka S."/>
            <person name="Nishihama R."/>
            <person name="Nakamura Y."/>
            <person name="Berger F."/>
            <person name="Adam C."/>
            <person name="Aki S."/>
            <person name="Althoff F."/>
            <person name="Araki T."/>
            <person name="Arteaga-Vazquez M."/>
            <person name="Balasubrmanian S."/>
            <person name="Bauer D."/>
            <person name="Boehm C."/>
            <person name="Briginshaw L."/>
            <person name="Caballero-Perez J."/>
            <person name="Catarino B."/>
            <person name="Chen F."/>
            <person name="Chiyoda S."/>
            <person name="Chovatia M."/>
            <person name="Davies K."/>
            <person name="Delmans M."/>
            <person name="Demura T."/>
            <person name="Dierschke T."/>
            <person name="Dolan L."/>
            <person name="Dorantes-Acosta A."/>
            <person name="Eklund D."/>
            <person name="Florent S."/>
            <person name="Flores-Sandoval E."/>
            <person name="Fujiyama A."/>
            <person name="Fukuzawa H."/>
            <person name="Galik B."/>
            <person name="Grimanelli D."/>
            <person name="Grimwood J."/>
            <person name="Grossniklaus U."/>
            <person name="Hamada T."/>
            <person name="Haseloff J."/>
            <person name="Hetherington A."/>
            <person name="Higo A."/>
            <person name="Hirakawa Y."/>
            <person name="Hundley H."/>
            <person name="Ikeda Y."/>
            <person name="Inoue K."/>
            <person name="Inoue S."/>
            <person name="Ishida S."/>
            <person name="Jia Q."/>
            <person name="Kakita M."/>
            <person name="Kanazawa T."/>
            <person name="Kawai Y."/>
            <person name="Kawashima T."/>
            <person name="Kennedy M."/>
            <person name="Kinose K."/>
            <person name="Kinoshita T."/>
            <person name="Kohara Y."/>
            <person name="Koide E."/>
            <person name="Komatsu K."/>
            <person name="Kopischke S."/>
            <person name="Kubo M."/>
            <person name="Kyozuka J."/>
            <person name="Lagercrantz U."/>
            <person name="Lin S."/>
            <person name="Lindquist E."/>
            <person name="Lipzen A."/>
            <person name="Lu C."/>
            <person name="Luna E."/>
            <person name="Martienssen R."/>
            <person name="Minamino N."/>
            <person name="Mizutani M."/>
            <person name="Mizutani M."/>
            <person name="Mochizuki N."/>
            <person name="Monte I."/>
            <person name="Mosher R."/>
            <person name="Nagasaki H."/>
            <person name="Nakagami H."/>
            <person name="Naramoto S."/>
            <person name="Nishitani K."/>
            <person name="Ohtani M."/>
            <person name="Okamoto T."/>
            <person name="Okumura M."/>
            <person name="Phillips J."/>
            <person name="Pollak B."/>
            <person name="Reinders A."/>
            <person name="Roevekamp M."/>
            <person name="Sano R."/>
            <person name="Sawa S."/>
            <person name="Schmid M."/>
            <person name="Shirakawa M."/>
            <person name="Solano R."/>
            <person name="Spunde A."/>
            <person name="Suetsugu N."/>
            <person name="Sugano S."/>
            <person name="Sugiyama A."/>
            <person name="Sun R."/>
            <person name="Suzuki Y."/>
            <person name="Takenaka M."/>
            <person name="Takezawa D."/>
            <person name="Tomogane H."/>
            <person name="Tsuzuki M."/>
            <person name="Ueda T."/>
            <person name="Umeda M."/>
            <person name="Ward J."/>
            <person name="Watanabe Y."/>
            <person name="Yazaki K."/>
            <person name="Yokoyama R."/>
            <person name="Yoshitake Y."/>
            <person name="Yotsui I."/>
            <person name="Zachgo S."/>
            <person name="Schmutz J."/>
        </authorList>
    </citation>
    <scope>NUCLEOTIDE SEQUENCE [LARGE SCALE GENOMIC DNA]</scope>
    <source>
        <strain evidence="2">cv. B-3</strain>
    </source>
</reference>
<evidence type="ECO:0000313" key="1">
    <source>
        <dbReference type="EMBL" id="RID43745.1"/>
    </source>
</evidence>